<dbReference type="Proteomes" id="UP000077202">
    <property type="component" value="Unassembled WGS sequence"/>
</dbReference>
<reference evidence="1" key="1">
    <citation type="submission" date="2016-03" db="EMBL/GenBank/DDBJ databases">
        <title>Mechanisms controlling the formation of the plant cell surface in tip-growing cells are functionally conserved among land plants.</title>
        <authorList>
            <person name="Honkanen S."/>
            <person name="Jones V.A."/>
            <person name="Morieri G."/>
            <person name="Champion C."/>
            <person name="Hetherington A.J."/>
            <person name="Kelly S."/>
            <person name="Saint-Marcoux D."/>
            <person name="Proust H."/>
            <person name="Prescott H."/>
            <person name="Dolan L."/>
        </authorList>
    </citation>
    <scope>NUCLEOTIDE SEQUENCE [LARGE SCALE GENOMIC DNA]</scope>
    <source>
        <tissue evidence="1">Whole gametophyte</tissue>
    </source>
</reference>
<comment type="caution">
    <text evidence="1">The sequence shown here is derived from an EMBL/GenBank/DDBJ whole genome shotgun (WGS) entry which is preliminary data.</text>
</comment>
<proteinExistence type="predicted"/>
<sequence>MERSKSMVQLQDPRNAYMQTKAPDEVAHWSYAPAVNRSSDQVYRILRLGRQRTEEILLPVQELKHLFAVDQFHLYGCSLCLLRQSDYCYQAVQVT</sequence>
<accession>A0A176WML5</accession>
<name>A0A176WML5_MARPO</name>
<evidence type="ECO:0000313" key="2">
    <source>
        <dbReference type="Proteomes" id="UP000077202"/>
    </source>
</evidence>
<organism evidence="1 2">
    <name type="scientific">Marchantia polymorpha subsp. ruderalis</name>
    <dbReference type="NCBI Taxonomy" id="1480154"/>
    <lineage>
        <taxon>Eukaryota</taxon>
        <taxon>Viridiplantae</taxon>
        <taxon>Streptophyta</taxon>
        <taxon>Embryophyta</taxon>
        <taxon>Marchantiophyta</taxon>
        <taxon>Marchantiopsida</taxon>
        <taxon>Marchantiidae</taxon>
        <taxon>Marchantiales</taxon>
        <taxon>Marchantiaceae</taxon>
        <taxon>Marchantia</taxon>
    </lineage>
</organism>
<keyword evidence="2" id="KW-1185">Reference proteome</keyword>
<gene>
    <name evidence="1" type="ORF">AXG93_3235s1020</name>
</gene>
<dbReference type="EMBL" id="LVLJ01000419">
    <property type="protein sequence ID" value="OAE34299.1"/>
    <property type="molecule type" value="Genomic_DNA"/>
</dbReference>
<evidence type="ECO:0000313" key="1">
    <source>
        <dbReference type="EMBL" id="OAE34299.1"/>
    </source>
</evidence>
<dbReference type="AlphaFoldDB" id="A0A176WML5"/>
<protein>
    <submittedName>
        <fullName evidence="1">Uncharacterized protein</fullName>
    </submittedName>
</protein>